<sequence length="327" mass="35603">MHVLAAVMGAAAAAICCVAMAAYLYVHERNKKKRKGELNNGEWLPEYRSPATGGGGGRSFSFAEIKAATRNFSEAQVVGVGRRGKVFRGVVDGGTAVAIKLAADPSPGRSAREFRAEIEALPDLRHRHLVPILGFCSDRDETILVYRYMPRGTLREHLRGKNGKPAMPWWRRLDACMGAARGLHCLHAGGVVHGDVKATTVLLDENWVAKLSDFGLSNSKHVTMKSDVYSFGVVLFEALMARRPALLTGDQAVSLAEHALACHRNGTLPDAVDAAIKDQVAPECLEKFAETAVECLAHQVTERPAMGDVLWNLELSMQLQLINPKRT</sequence>
<dbReference type="AlphaFoldDB" id="A0A3B6QIC7"/>
<keyword evidence="1" id="KW-0723">Serine/threonine-protein kinase</keyword>
<keyword evidence="2" id="KW-0808">Transferase</keyword>
<name>A0A3B6QIC7_WHEAT</name>
<dbReference type="Gramene" id="TraesWEE_scaffold_064241_01G000200.1">
    <property type="protein sequence ID" value="TraesWEE_scaffold_064241_01G000200.1"/>
    <property type="gene ID" value="TraesWEE_scaffold_064241_01G000200"/>
</dbReference>
<dbReference type="Gramene" id="TraesROB_scaffold_083327_01G000400.1">
    <property type="protein sequence ID" value="TraesROB_scaffold_083327_01G000400.1"/>
    <property type="gene ID" value="TraesROB_scaffold_083327_01G000400"/>
</dbReference>
<dbReference type="Gramene" id="TraesLAC6D03G03719110.1">
    <property type="protein sequence ID" value="TraesLAC6D03G03719110.1.CDS1"/>
    <property type="gene ID" value="TraesLAC6D03G03719110"/>
</dbReference>
<protein>
    <recommendedName>
        <fullName evidence="7">Protein kinase domain-containing protein</fullName>
    </recommendedName>
</protein>
<dbReference type="InterPro" id="IPR011009">
    <property type="entry name" value="Kinase-like_dom_sf"/>
</dbReference>
<dbReference type="SUPFAM" id="SSF56112">
    <property type="entry name" value="Protein kinase-like (PK-like)"/>
    <property type="match status" value="1"/>
</dbReference>
<feature type="domain" description="Protein kinase" evidence="7">
    <location>
        <begin position="72"/>
        <end position="327"/>
    </location>
</feature>
<keyword evidence="4" id="KW-0418">Kinase</keyword>
<dbReference type="SMR" id="A0A3B6QIC7"/>
<dbReference type="Gramene" id="TraesCAD_scaffold_074341_01G000200.1">
    <property type="protein sequence ID" value="TraesCAD_scaffold_074341_01G000200.1"/>
    <property type="gene ID" value="TraesCAD_scaffold_074341_01G000200"/>
</dbReference>
<dbReference type="PANTHER" id="PTHR27003">
    <property type="entry name" value="OS07G0166700 PROTEIN"/>
    <property type="match status" value="1"/>
</dbReference>
<organism evidence="8">
    <name type="scientific">Triticum aestivum</name>
    <name type="common">Wheat</name>
    <dbReference type="NCBI Taxonomy" id="4565"/>
    <lineage>
        <taxon>Eukaryota</taxon>
        <taxon>Viridiplantae</taxon>
        <taxon>Streptophyta</taxon>
        <taxon>Embryophyta</taxon>
        <taxon>Tracheophyta</taxon>
        <taxon>Spermatophyta</taxon>
        <taxon>Magnoliopsida</taxon>
        <taxon>Liliopsida</taxon>
        <taxon>Poales</taxon>
        <taxon>Poaceae</taxon>
        <taxon>BOP clade</taxon>
        <taxon>Pooideae</taxon>
        <taxon>Triticodae</taxon>
        <taxon>Triticeae</taxon>
        <taxon>Triticinae</taxon>
        <taxon>Triticum</taxon>
    </lineage>
</organism>
<feature type="transmembrane region" description="Helical" evidence="6">
    <location>
        <begin position="6"/>
        <end position="26"/>
    </location>
</feature>
<dbReference type="Gramene" id="TraesJAG6D03G03751410.1">
    <property type="protein sequence ID" value="TraesJAG6D03G03751410.1.CDS1"/>
    <property type="gene ID" value="TraesJAG6D03G03751410"/>
</dbReference>
<dbReference type="GeneID" id="123141854"/>
<dbReference type="Gramene" id="TraesKAR6D01G0310200.1">
    <property type="protein sequence ID" value="cds.TraesKAR6D01G0310200.1"/>
    <property type="gene ID" value="TraesKAR6D01G0310200"/>
</dbReference>
<evidence type="ECO:0000256" key="4">
    <source>
        <dbReference type="ARBA" id="ARBA00022777"/>
    </source>
</evidence>
<dbReference type="Gene3D" id="1.10.510.10">
    <property type="entry name" value="Transferase(Phosphotransferase) domain 1"/>
    <property type="match status" value="2"/>
</dbReference>
<accession>A0A3B6QIC7</accession>
<dbReference type="Gramene" id="TraesCLE_scaffold_085697_01G000400.1">
    <property type="protein sequence ID" value="TraesCLE_scaffold_085697_01G000400.1"/>
    <property type="gene ID" value="TraesCLE_scaffold_085697_01G000400"/>
</dbReference>
<dbReference type="Gramene" id="TraesSYM6D03G03716480.1">
    <property type="protein sequence ID" value="TraesSYM6D03G03716480.1.CDS1"/>
    <property type="gene ID" value="TraesSYM6D03G03716480"/>
</dbReference>
<dbReference type="EnsemblPlants" id="TraesCS6D02G301500.1">
    <property type="protein sequence ID" value="TraesCS6D02G301500.1.cds1"/>
    <property type="gene ID" value="TraesCS6D02G301500"/>
</dbReference>
<evidence type="ECO:0000313" key="8">
    <source>
        <dbReference type="EnsemblPlants" id="TraesCS6D02G301500.1.cds1"/>
    </source>
</evidence>
<dbReference type="STRING" id="4565.A0A3B6QIC7"/>
<keyword evidence="9" id="KW-1185">Reference proteome</keyword>
<reference evidence="8" key="1">
    <citation type="submission" date="2018-08" db="EMBL/GenBank/DDBJ databases">
        <authorList>
            <person name="Rossello M."/>
        </authorList>
    </citation>
    <scope>NUCLEOTIDE SEQUENCE [LARGE SCALE GENOMIC DNA]</scope>
    <source>
        <strain evidence="8">cv. Chinese Spring</strain>
    </source>
</reference>
<dbReference type="InterPro" id="IPR000719">
    <property type="entry name" value="Prot_kinase_dom"/>
</dbReference>
<dbReference type="RefSeq" id="XP_044416855.1">
    <property type="nucleotide sequence ID" value="XM_044560920.1"/>
</dbReference>
<dbReference type="Proteomes" id="UP000019116">
    <property type="component" value="Chromosome 6D"/>
</dbReference>
<reference evidence="8" key="2">
    <citation type="submission" date="2018-10" db="UniProtKB">
        <authorList>
            <consortium name="EnsemblPlants"/>
        </authorList>
    </citation>
    <scope>IDENTIFICATION</scope>
</reference>
<dbReference type="PROSITE" id="PS50011">
    <property type="entry name" value="PROTEIN_KINASE_DOM"/>
    <property type="match status" value="1"/>
</dbReference>
<evidence type="ECO:0000256" key="5">
    <source>
        <dbReference type="ARBA" id="ARBA00022840"/>
    </source>
</evidence>
<dbReference type="FunFam" id="3.30.200.20:FF:000039">
    <property type="entry name" value="receptor-like protein kinase FERONIA"/>
    <property type="match status" value="1"/>
</dbReference>
<dbReference type="Gramene" id="TraesCS6D02G301500.1">
    <property type="protein sequence ID" value="TraesCS6D02G301500.1.cds1"/>
    <property type="gene ID" value="TraesCS6D02G301500"/>
</dbReference>
<keyword evidence="6" id="KW-1133">Transmembrane helix</keyword>
<dbReference type="Gramene" id="TraesNOR6D03G03809370.1">
    <property type="protein sequence ID" value="TraesNOR6D03G03809370.1.CDS1"/>
    <property type="gene ID" value="TraesNOR6D03G03809370"/>
</dbReference>
<evidence type="ECO:0000313" key="9">
    <source>
        <dbReference type="Proteomes" id="UP000019116"/>
    </source>
</evidence>
<dbReference type="Gramene" id="TraesARI6D03G03733050.1">
    <property type="protein sequence ID" value="TraesARI6D03G03733050.1.CDS1"/>
    <property type="gene ID" value="TraesARI6D03G03733050"/>
</dbReference>
<dbReference type="GO" id="GO:0005886">
    <property type="term" value="C:plasma membrane"/>
    <property type="evidence" value="ECO:0000318"/>
    <property type="project" value="GO_Central"/>
</dbReference>
<dbReference type="Gramene" id="TraesSTA6D03G03761750.1">
    <property type="protein sequence ID" value="TraesSTA6D03G03761750.1.CDS1"/>
    <property type="gene ID" value="TraesSTA6D03G03761750"/>
</dbReference>
<dbReference type="GO" id="GO:0005524">
    <property type="term" value="F:ATP binding"/>
    <property type="evidence" value="ECO:0007669"/>
    <property type="project" value="UniProtKB-KW"/>
</dbReference>
<keyword evidence="6" id="KW-0472">Membrane</keyword>
<evidence type="ECO:0000259" key="7">
    <source>
        <dbReference type="PROSITE" id="PS50011"/>
    </source>
</evidence>
<evidence type="ECO:0000256" key="3">
    <source>
        <dbReference type="ARBA" id="ARBA00022741"/>
    </source>
</evidence>
<dbReference type="GO" id="GO:0004674">
    <property type="term" value="F:protein serine/threonine kinase activity"/>
    <property type="evidence" value="ECO:0007669"/>
    <property type="project" value="UniProtKB-KW"/>
</dbReference>
<dbReference type="Gramene" id="TraesLDM6D03G03772420.1">
    <property type="protein sequence ID" value="TraesLDM6D03G03772420.1.CDS1"/>
    <property type="gene ID" value="TraesLDM6D03G03772420"/>
</dbReference>
<dbReference type="OrthoDB" id="4062651at2759"/>
<dbReference type="Pfam" id="PF07714">
    <property type="entry name" value="PK_Tyr_Ser-Thr"/>
    <property type="match status" value="1"/>
</dbReference>
<dbReference type="Gramene" id="TraesMAC6D03G03766760.1">
    <property type="protein sequence ID" value="TraesMAC6D03G03766760.1.CDS1"/>
    <property type="gene ID" value="TraesMAC6D03G03766760"/>
</dbReference>
<evidence type="ECO:0000256" key="1">
    <source>
        <dbReference type="ARBA" id="ARBA00022527"/>
    </source>
</evidence>
<keyword evidence="5" id="KW-0067">ATP-binding</keyword>
<dbReference type="InterPro" id="IPR001245">
    <property type="entry name" value="Ser-Thr/Tyr_kinase_cat_dom"/>
</dbReference>
<evidence type="ECO:0000256" key="6">
    <source>
        <dbReference type="SAM" id="Phobius"/>
    </source>
</evidence>
<dbReference type="Gene3D" id="3.30.200.20">
    <property type="entry name" value="Phosphorylase Kinase, domain 1"/>
    <property type="match status" value="1"/>
</dbReference>
<evidence type="ECO:0000256" key="2">
    <source>
        <dbReference type="ARBA" id="ARBA00022679"/>
    </source>
</evidence>
<dbReference type="InterPro" id="IPR045272">
    <property type="entry name" value="ANXUR1/2-like"/>
</dbReference>
<dbReference type="GO" id="GO:0004672">
    <property type="term" value="F:protein kinase activity"/>
    <property type="evidence" value="ECO:0000318"/>
    <property type="project" value="GO_Central"/>
</dbReference>
<dbReference type="Gramene" id="TraesCS6D03G0705800.1">
    <property type="protein sequence ID" value="TraesCS6D03G0705800.1.CDS1"/>
    <property type="gene ID" value="TraesCS6D03G0705800"/>
</dbReference>
<proteinExistence type="predicted"/>
<dbReference type="PANTHER" id="PTHR27003:SF473">
    <property type="entry name" value="PROTEIN KINASE DOMAIN-CONTAINING PROTEIN"/>
    <property type="match status" value="1"/>
</dbReference>
<gene>
    <name evidence="8" type="primary">LOC123141854</name>
</gene>
<keyword evidence="6" id="KW-0812">Transmembrane</keyword>
<dbReference type="OMA" id="SHIWMIS"/>
<dbReference type="Gramene" id="TraesJUL6D03G03801640.1">
    <property type="protein sequence ID" value="TraesJUL6D03G03801640.1.CDS1"/>
    <property type="gene ID" value="TraesJUL6D03G03801640"/>
</dbReference>
<keyword evidence="3" id="KW-0547">Nucleotide-binding</keyword>
<dbReference type="GO" id="GO:0004714">
    <property type="term" value="F:transmembrane receptor protein tyrosine kinase activity"/>
    <property type="evidence" value="ECO:0007669"/>
    <property type="project" value="InterPro"/>
</dbReference>
<dbReference type="Gramene" id="TraesPARA_EIv1.0_2144000.1">
    <property type="protein sequence ID" value="TraesPARA_EIv1.0_2144000.1.CDS1"/>
    <property type="gene ID" value="TraesPARA_EIv1.0_2144000"/>
</dbReference>